<dbReference type="PANTHER" id="PTHR11534:SF9">
    <property type="entry name" value="MYOGENIC-DETERMINATION PROTEIN"/>
    <property type="match status" value="1"/>
</dbReference>
<feature type="compositionally biased region" description="Basic residues" evidence="5">
    <location>
        <begin position="317"/>
        <end position="329"/>
    </location>
</feature>
<dbReference type="InterPro" id="IPR036638">
    <property type="entry name" value="HLH_DNA-bd_sf"/>
</dbReference>
<dbReference type="GO" id="GO:0000981">
    <property type="term" value="F:DNA-binding transcription factor activity, RNA polymerase II-specific"/>
    <property type="evidence" value="ECO:0007669"/>
    <property type="project" value="TreeGrafter"/>
</dbReference>
<feature type="compositionally biased region" description="Low complexity" evidence="5">
    <location>
        <begin position="110"/>
        <end position="122"/>
    </location>
</feature>
<feature type="domain" description="BHLH" evidence="6">
    <location>
        <begin position="151"/>
        <end position="202"/>
    </location>
</feature>
<dbReference type="InterPro" id="IPR011598">
    <property type="entry name" value="bHLH_dom"/>
</dbReference>
<proteinExistence type="predicted"/>
<keyword evidence="2" id="KW-0238">DNA-binding</keyword>
<accession>A0A914CEZ0</accession>
<keyword evidence="7" id="KW-1185">Reference proteome</keyword>
<dbReference type="GO" id="GO:0007517">
    <property type="term" value="P:muscle organ development"/>
    <property type="evidence" value="ECO:0007669"/>
    <property type="project" value="InterPro"/>
</dbReference>
<evidence type="ECO:0000259" key="6">
    <source>
        <dbReference type="PROSITE" id="PS50888"/>
    </source>
</evidence>
<sequence length="329" mass="36668">MNYIDILRARISTAPDITTLTSFPQTAAQMDYSALQTYELYRYPTYYTSYGGAPGTHLYPDFSTVTGFAAVQRTATPVEFVPQTTRADVPMPAGALKSEIKVEKETPLDASTSSTIAMSESSDITQDGNQLTPMDPEAPAGTSQGPKQRLDRRKAATMRERRRLRKVNEAFEQVKQRTCSNPNQRLPKVEILKNAIEYIERLESILQSDGKMTNIMAMRAGIPIEGNATDCVISMPALTSAYYKNRQYLEPGPEDATDLSSVPISYAENAFCYRPNQEEKLAGPSHPNRGKHQHRLDNTNEPLRGRVTTKPNNRTAGRGRGRGRVTKRE</sequence>
<dbReference type="FunFam" id="4.10.280.10:FF:000005">
    <property type="entry name" value="Myogenic factor"/>
    <property type="match status" value="1"/>
</dbReference>
<evidence type="ECO:0000256" key="5">
    <source>
        <dbReference type="SAM" id="MobiDB-lite"/>
    </source>
</evidence>
<feature type="region of interest" description="Disordered" evidence="5">
    <location>
        <begin position="278"/>
        <end position="329"/>
    </location>
</feature>
<dbReference type="GO" id="GO:0045663">
    <property type="term" value="P:positive regulation of myoblast differentiation"/>
    <property type="evidence" value="ECO:0007669"/>
    <property type="project" value="TreeGrafter"/>
</dbReference>
<dbReference type="CDD" id="cd19699">
    <property type="entry name" value="bHLH_TS_dMYOD_like"/>
    <property type="match status" value="1"/>
</dbReference>
<comment type="subcellular location">
    <subcellularLocation>
        <location evidence="1">Nucleus</location>
    </subcellularLocation>
</comment>
<feature type="compositionally biased region" description="Polar residues" evidence="5">
    <location>
        <begin position="123"/>
        <end position="132"/>
    </location>
</feature>
<dbReference type="WBParaSite" id="ACRNAN_Path_989.g3804.t1">
    <property type="protein sequence ID" value="ACRNAN_Path_989.g3804.t1"/>
    <property type="gene ID" value="ACRNAN_Path_989.g3804"/>
</dbReference>
<feature type="region of interest" description="Disordered" evidence="5">
    <location>
        <begin position="104"/>
        <end position="156"/>
    </location>
</feature>
<dbReference type="Proteomes" id="UP000887540">
    <property type="component" value="Unplaced"/>
</dbReference>
<dbReference type="AlphaFoldDB" id="A0A914CEZ0"/>
<dbReference type="InterPro" id="IPR039704">
    <property type="entry name" value="Myogenic_factor"/>
</dbReference>
<keyword evidence="3" id="KW-0539">Nucleus</keyword>
<evidence type="ECO:0000313" key="8">
    <source>
        <dbReference type="WBParaSite" id="ACRNAN_Path_989.g3804.t1"/>
    </source>
</evidence>
<dbReference type="GO" id="GO:0046983">
    <property type="term" value="F:protein dimerization activity"/>
    <property type="evidence" value="ECO:0007669"/>
    <property type="project" value="InterPro"/>
</dbReference>
<name>A0A914CEZ0_9BILA</name>
<dbReference type="PROSITE" id="PS50888">
    <property type="entry name" value="BHLH"/>
    <property type="match status" value="1"/>
</dbReference>
<protein>
    <recommendedName>
        <fullName evidence="4">Myoblast determination protein 1 homolog</fullName>
    </recommendedName>
</protein>
<organism evidence="7 8">
    <name type="scientific">Acrobeloides nanus</name>
    <dbReference type="NCBI Taxonomy" id="290746"/>
    <lineage>
        <taxon>Eukaryota</taxon>
        <taxon>Metazoa</taxon>
        <taxon>Ecdysozoa</taxon>
        <taxon>Nematoda</taxon>
        <taxon>Chromadorea</taxon>
        <taxon>Rhabditida</taxon>
        <taxon>Tylenchina</taxon>
        <taxon>Cephalobomorpha</taxon>
        <taxon>Cephaloboidea</taxon>
        <taxon>Cephalobidae</taxon>
        <taxon>Acrobeloides</taxon>
    </lineage>
</organism>
<dbReference type="GO" id="GO:0000978">
    <property type="term" value="F:RNA polymerase II cis-regulatory region sequence-specific DNA binding"/>
    <property type="evidence" value="ECO:0007669"/>
    <property type="project" value="TreeGrafter"/>
</dbReference>
<reference evidence="8" key="1">
    <citation type="submission" date="2022-11" db="UniProtKB">
        <authorList>
            <consortium name="WormBaseParasite"/>
        </authorList>
    </citation>
    <scope>IDENTIFICATION</scope>
</reference>
<dbReference type="PANTHER" id="PTHR11534">
    <property type="entry name" value="MYOGENIC FACTOR"/>
    <property type="match status" value="1"/>
</dbReference>
<dbReference type="Pfam" id="PF00010">
    <property type="entry name" value="HLH"/>
    <property type="match status" value="1"/>
</dbReference>
<dbReference type="SUPFAM" id="SSF47459">
    <property type="entry name" value="HLH, helix-loop-helix DNA-binding domain"/>
    <property type="match status" value="1"/>
</dbReference>
<evidence type="ECO:0000313" key="7">
    <source>
        <dbReference type="Proteomes" id="UP000887540"/>
    </source>
</evidence>
<evidence type="ECO:0000256" key="1">
    <source>
        <dbReference type="ARBA" id="ARBA00004123"/>
    </source>
</evidence>
<evidence type="ECO:0000256" key="3">
    <source>
        <dbReference type="ARBA" id="ARBA00023242"/>
    </source>
</evidence>
<dbReference type="Gene3D" id="4.10.280.10">
    <property type="entry name" value="Helix-loop-helix DNA-binding domain"/>
    <property type="match status" value="1"/>
</dbReference>
<evidence type="ECO:0000256" key="2">
    <source>
        <dbReference type="ARBA" id="ARBA00023125"/>
    </source>
</evidence>
<dbReference type="SMART" id="SM00353">
    <property type="entry name" value="HLH"/>
    <property type="match status" value="1"/>
</dbReference>
<dbReference type="GO" id="GO:0005634">
    <property type="term" value="C:nucleus"/>
    <property type="evidence" value="ECO:0007669"/>
    <property type="project" value="UniProtKB-SubCell"/>
</dbReference>
<evidence type="ECO:0000256" key="4">
    <source>
        <dbReference type="ARBA" id="ARBA00070761"/>
    </source>
</evidence>